<feature type="compositionally biased region" description="Basic residues" evidence="1">
    <location>
        <begin position="132"/>
        <end position="147"/>
    </location>
</feature>
<evidence type="ECO:0000313" key="2">
    <source>
        <dbReference type="EMBL" id="VVT31878.1"/>
    </source>
</evidence>
<feature type="compositionally biased region" description="Basic residues" evidence="1">
    <location>
        <begin position="35"/>
        <end position="54"/>
    </location>
</feature>
<proteinExistence type="predicted"/>
<evidence type="ECO:0000313" key="3">
    <source>
        <dbReference type="Proteomes" id="UP000326857"/>
    </source>
</evidence>
<dbReference type="Proteomes" id="UP000326857">
    <property type="component" value="Unassembled WGS sequence"/>
</dbReference>
<feature type="compositionally biased region" description="Low complexity" evidence="1">
    <location>
        <begin position="11"/>
        <end position="25"/>
    </location>
</feature>
<feature type="region of interest" description="Disordered" evidence="1">
    <location>
        <begin position="1"/>
        <end position="60"/>
    </location>
</feature>
<name>A0A5E8AKC3_9SPHN</name>
<feature type="region of interest" description="Disordered" evidence="1">
    <location>
        <begin position="121"/>
        <end position="147"/>
    </location>
</feature>
<organism evidence="2 3">
    <name type="scientific">Sphingomonas aurantiaca</name>
    <dbReference type="NCBI Taxonomy" id="185949"/>
    <lineage>
        <taxon>Bacteria</taxon>
        <taxon>Pseudomonadati</taxon>
        <taxon>Pseudomonadota</taxon>
        <taxon>Alphaproteobacteria</taxon>
        <taxon>Sphingomonadales</taxon>
        <taxon>Sphingomonadaceae</taxon>
        <taxon>Sphingomonas</taxon>
    </lineage>
</organism>
<evidence type="ECO:0000256" key="1">
    <source>
        <dbReference type="SAM" id="MobiDB-lite"/>
    </source>
</evidence>
<dbReference type="AlphaFoldDB" id="A0A5E8AKC3"/>
<sequence length="147" mass="17029">MHASSTRLAFSSVRPATTRTRASPARRPPSAPKSVRPRRLKLPRPKRLQRRLLPRQRLLPLRPKKPLRKIVFLVIPAKAGIQSQGRQRPWLWILGLAQDDSLGWAMPAPEWRFMRSLSVRHPQGAHDDPRSRSKNSPRTRGHRRCQQ</sequence>
<protein>
    <submittedName>
        <fullName evidence="2">Uncharacterized protein</fullName>
    </submittedName>
</protein>
<dbReference type="EMBL" id="CABVLI010000049">
    <property type="protein sequence ID" value="VVT31878.1"/>
    <property type="molecule type" value="Genomic_DNA"/>
</dbReference>
<gene>
    <name evidence="2" type="ORF">SPHINGO391_530005</name>
</gene>
<accession>A0A5E8AKC3</accession>
<reference evidence="2 3" key="1">
    <citation type="submission" date="2019-09" db="EMBL/GenBank/DDBJ databases">
        <authorList>
            <person name="Dittami M. S."/>
        </authorList>
    </citation>
    <scope>NUCLEOTIDE SEQUENCE [LARGE SCALE GENOMIC DNA]</scope>
    <source>
        <strain evidence="2">SPHINGO391</strain>
    </source>
</reference>